<reference evidence="3" key="1">
    <citation type="journal article" date="2019" name="Int. J. Syst. Evol. Microbiol.">
        <title>The Global Catalogue of Microorganisms (GCM) 10K type strain sequencing project: providing services to taxonomists for standard genome sequencing and annotation.</title>
        <authorList>
            <consortium name="The Broad Institute Genomics Platform"/>
            <consortium name="The Broad Institute Genome Sequencing Center for Infectious Disease"/>
            <person name="Wu L."/>
            <person name="Ma J."/>
        </authorList>
    </citation>
    <scope>NUCLEOTIDE SEQUENCE [LARGE SCALE GENOMIC DNA]</scope>
    <source>
        <strain evidence="3">KCTC 12861</strain>
    </source>
</reference>
<comment type="caution">
    <text evidence="2">The sequence shown here is derived from an EMBL/GenBank/DDBJ whole genome shotgun (WGS) entry which is preliminary data.</text>
</comment>
<accession>A0ABQ3EKY1</accession>
<proteinExistence type="predicted"/>
<name>A0ABQ3EKY1_9HYPH</name>
<feature type="region of interest" description="Disordered" evidence="1">
    <location>
        <begin position="1"/>
        <end position="24"/>
    </location>
</feature>
<keyword evidence="3" id="KW-1185">Reference proteome</keyword>
<dbReference type="RefSeq" id="WP_189437305.1">
    <property type="nucleotide sequence ID" value="NZ_BMXE01000004.1"/>
</dbReference>
<organism evidence="2 3">
    <name type="scientific">Pseudovibrio japonicus</name>
    <dbReference type="NCBI Taxonomy" id="366534"/>
    <lineage>
        <taxon>Bacteria</taxon>
        <taxon>Pseudomonadati</taxon>
        <taxon>Pseudomonadota</taxon>
        <taxon>Alphaproteobacteria</taxon>
        <taxon>Hyphomicrobiales</taxon>
        <taxon>Stappiaceae</taxon>
        <taxon>Pseudovibrio</taxon>
    </lineage>
</organism>
<evidence type="ECO:0000313" key="3">
    <source>
        <dbReference type="Proteomes" id="UP000637980"/>
    </source>
</evidence>
<evidence type="ECO:0000313" key="2">
    <source>
        <dbReference type="EMBL" id="GHB36037.1"/>
    </source>
</evidence>
<protein>
    <submittedName>
        <fullName evidence="2">Uncharacterized protein</fullName>
    </submittedName>
</protein>
<dbReference type="Proteomes" id="UP000637980">
    <property type="component" value="Unassembled WGS sequence"/>
</dbReference>
<sequence>MGDIDELPAKPKSPPRRKKKRRKATFASESEMCTHFISKLPVEWIAYPEWGNWDILLVRHSDGFQIGIEAKLRLNAKVISQAAENAYQCDKPGPDCRAILIPKGSNLDFQPVCNILSLQIIEIESESSKSPSTVNWYRPKLPNPDRASPAGNFKEFYPTERLELPEIIPIVEAGKPSPIKLTPWKIKAIKLDVLLKKHGVVTRKLFKALNLSTTLFLHSGNDWMRKGTARGEWERGANFPNFRAGCEENYDELEKRYKTWAKTLPLEDIVKPEREEEPVT</sequence>
<evidence type="ECO:0000256" key="1">
    <source>
        <dbReference type="SAM" id="MobiDB-lite"/>
    </source>
</evidence>
<feature type="compositionally biased region" description="Basic residues" evidence="1">
    <location>
        <begin position="13"/>
        <end position="24"/>
    </location>
</feature>
<gene>
    <name evidence="2" type="ORF">GCM10007094_27060</name>
</gene>
<dbReference type="EMBL" id="BMXE01000004">
    <property type="protein sequence ID" value="GHB36037.1"/>
    <property type="molecule type" value="Genomic_DNA"/>
</dbReference>